<evidence type="ECO:0000256" key="1">
    <source>
        <dbReference type="SAM" id="MobiDB-lite"/>
    </source>
</evidence>
<evidence type="ECO:0000313" key="3">
    <source>
        <dbReference type="Proteomes" id="UP000824469"/>
    </source>
</evidence>
<name>A0AA38GG83_TAXCH</name>
<proteinExistence type="predicted"/>
<feature type="region of interest" description="Disordered" evidence="1">
    <location>
        <begin position="288"/>
        <end position="311"/>
    </location>
</feature>
<accession>A0AA38GG83</accession>
<dbReference type="InterPro" id="IPR007789">
    <property type="entry name" value="DUF688"/>
</dbReference>
<reference evidence="2 3" key="1">
    <citation type="journal article" date="2021" name="Nat. Plants">
        <title>The Taxus genome provides insights into paclitaxel biosynthesis.</title>
        <authorList>
            <person name="Xiong X."/>
            <person name="Gou J."/>
            <person name="Liao Q."/>
            <person name="Li Y."/>
            <person name="Zhou Q."/>
            <person name="Bi G."/>
            <person name="Li C."/>
            <person name="Du R."/>
            <person name="Wang X."/>
            <person name="Sun T."/>
            <person name="Guo L."/>
            <person name="Liang H."/>
            <person name="Lu P."/>
            <person name="Wu Y."/>
            <person name="Zhang Z."/>
            <person name="Ro D.K."/>
            <person name="Shang Y."/>
            <person name="Huang S."/>
            <person name="Yan J."/>
        </authorList>
    </citation>
    <scope>NUCLEOTIDE SEQUENCE [LARGE SCALE GENOMIC DNA]</scope>
    <source>
        <strain evidence="2">Ta-2019</strain>
    </source>
</reference>
<protein>
    <submittedName>
        <fullName evidence="2">Uncharacterized protein</fullName>
    </submittedName>
</protein>
<dbReference type="AlphaFoldDB" id="A0AA38GG83"/>
<dbReference type="Pfam" id="PF05097">
    <property type="entry name" value="DUF688"/>
    <property type="match status" value="1"/>
</dbReference>
<evidence type="ECO:0000313" key="2">
    <source>
        <dbReference type="EMBL" id="KAH9320998.1"/>
    </source>
</evidence>
<comment type="caution">
    <text evidence="2">The sequence shown here is derived from an EMBL/GenBank/DDBJ whole genome shotgun (WGS) entry which is preliminary data.</text>
</comment>
<feature type="compositionally biased region" description="Low complexity" evidence="1">
    <location>
        <begin position="293"/>
        <end position="310"/>
    </location>
</feature>
<dbReference type="OMA" id="REPEISM"/>
<sequence>MLLGRVLGELSQTVKSNCLNVDSETEEDIVLSELEVTKYNARAMSPPELNLHLESEGEFFNRLLIRRKEQAGHPNSDSGPLSCPCSVSIPFEWEEKPGKPKKHLNPQKSPVALTLPPVIKSNCVSRETSLVANSPRTLSDRLRNILQPKFHIVNFYETSEAKGEEEEEHGKVALDVLHYPEEFAWRSLRHSSPVSIFEGPDSSPSSSSSHSLLSYCSNNHNRSLSSSSARHMQHSVPALLANRLIPVTEMLNAVPVDNSGSFCLKLVPVKGGDVSLPELRRVKSVKGGFSSQNRMNRGSLNRRNSNSSRSVSWGGAEFINEGQPNFVPSPEVKPKHCSAIVDVDNCSDFAAPVVSTSVSTVVESGSCFSNNFSIEPAKSAFSKGRCHGSQGIPRRKKHLEKVNKDFKDSYMDDNGQKKLIDSYGRKFQDVKVQPKKWHLSMVHVCHALCILFVFIYDFSDTAYVLFAEL</sequence>
<dbReference type="Proteomes" id="UP000824469">
    <property type="component" value="Unassembled WGS sequence"/>
</dbReference>
<keyword evidence="3" id="KW-1185">Reference proteome</keyword>
<organism evidence="2 3">
    <name type="scientific">Taxus chinensis</name>
    <name type="common">Chinese yew</name>
    <name type="synonym">Taxus wallichiana var. chinensis</name>
    <dbReference type="NCBI Taxonomy" id="29808"/>
    <lineage>
        <taxon>Eukaryota</taxon>
        <taxon>Viridiplantae</taxon>
        <taxon>Streptophyta</taxon>
        <taxon>Embryophyta</taxon>
        <taxon>Tracheophyta</taxon>
        <taxon>Spermatophyta</taxon>
        <taxon>Pinopsida</taxon>
        <taxon>Pinidae</taxon>
        <taxon>Conifers II</taxon>
        <taxon>Cupressales</taxon>
        <taxon>Taxaceae</taxon>
        <taxon>Taxus</taxon>
    </lineage>
</organism>
<gene>
    <name evidence="2" type="ORF">KI387_015637</name>
</gene>
<dbReference type="EMBL" id="JAHRHJ020000003">
    <property type="protein sequence ID" value="KAH9320998.1"/>
    <property type="molecule type" value="Genomic_DNA"/>
</dbReference>